<keyword evidence="2" id="KW-1185">Reference proteome</keyword>
<dbReference type="Pfam" id="PF14025">
    <property type="entry name" value="DUF4241"/>
    <property type="match status" value="1"/>
</dbReference>
<evidence type="ECO:0008006" key="3">
    <source>
        <dbReference type="Google" id="ProtNLM"/>
    </source>
</evidence>
<protein>
    <recommendedName>
        <fullName evidence="3">DUF4241 domain-containing protein</fullName>
    </recommendedName>
</protein>
<dbReference type="AlphaFoldDB" id="A0A8J3VR62"/>
<organism evidence="1 2">
    <name type="scientific">Rugosimonospora africana</name>
    <dbReference type="NCBI Taxonomy" id="556532"/>
    <lineage>
        <taxon>Bacteria</taxon>
        <taxon>Bacillati</taxon>
        <taxon>Actinomycetota</taxon>
        <taxon>Actinomycetes</taxon>
        <taxon>Micromonosporales</taxon>
        <taxon>Micromonosporaceae</taxon>
        <taxon>Rugosimonospora</taxon>
    </lineage>
</organism>
<reference evidence="1" key="1">
    <citation type="submission" date="2021-01" db="EMBL/GenBank/DDBJ databases">
        <title>Whole genome shotgun sequence of Rugosimonospora africana NBRC 104875.</title>
        <authorList>
            <person name="Komaki H."/>
            <person name="Tamura T."/>
        </authorList>
    </citation>
    <scope>NUCLEOTIDE SEQUENCE</scope>
    <source>
        <strain evidence="1">NBRC 104875</strain>
    </source>
</reference>
<dbReference type="Proteomes" id="UP000642748">
    <property type="component" value="Unassembled WGS sequence"/>
</dbReference>
<evidence type="ECO:0000313" key="2">
    <source>
        <dbReference type="Proteomes" id="UP000642748"/>
    </source>
</evidence>
<accession>A0A8J3VR62</accession>
<proteinExistence type="predicted"/>
<evidence type="ECO:0000313" key="1">
    <source>
        <dbReference type="EMBL" id="GIH15236.1"/>
    </source>
</evidence>
<gene>
    <name evidence="1" type="ORF">Raf01_34080</name>
</gene>
<sequence length="190" mass="20612">MIPVMNPDFAMALVGAEAVVADPLKLPSGRLMAAEPPGHFPAGEVARWAFAETVPPGEYPVEVLRGRGVVIAARVIVRSEPVYEWRPAHVTGQPDWEHCFFPVDGGTASFGSVEVFESLTDPDTIDDLVTDFSFGFGEPYITYADEDRGLNLVGFHLGGDGRFETWIGYTATGEVACFLTDYGNLADPDR</sequence>
<dbReference type="InterPro" id="IPR025335">
    <property type="entry name" value="DUF4241"/>
</dbReference>
<comment type="caution">
    <text evidence="1">The sequence shown here is derived from an EMBL/GenBank/DDBJ whole genome shotgun (WGS) entry which is preliminary data.</text>
</comment>
<dbReference type="EMBL" id="BONZ01000032">
    <property type="protein sequence ID" value="GIH15236.1"/>
    <property type="molecule type" value="Genomic_DNA"/>
</dbReference>
<name>A0A8J3VR62_9ACTN</name>